<name>A0A5J4QUY9_9ZZZZ</name>
<proteinExistence type="predicted"/>
<dbReference type="AlphaFoldDB" id="A0A5J4QUY9"/>
<protein>
    <submittedName>
        <fullName evidence="1">Uncharacterized protein</fullName>
    </submittedName>
</protein>
<dbReference type="EMBL" id="SNRY01002538">
    <property type="protein sequence ID" value="KAA6324601.1"/>
    <property type="molecule type" value="Genomic_DNA"/>
</dbReference>
<sequence>MKKFILLIIALISFLSISSCEKDREDTEGSNNSYVDQRLETFSKKLTALDKQLSLISSDDIEVMQLVDSQKKAIASLTSLLEKADRENNAIISQITLEYLALRGEFDSKLSKIDELLVLTSYYPDREDMALLNGLNRTLELNNFHDLAHFVWSYSETKKEVEKLRDIFLLFDLDDSNAGMLWSYIKSVELHLGYLIEDITLGKFDDHFIEATLASLKKEGYLLSKSEIETLVTGLIEQYNDSINDSTDPPVNNLVDNIEIIKSDYVSINKGLVHDLPFIAEVINKSMVFGELNPIDFSAMPRFIYTRDRVLYLSVSPANTDLTTKKLSLIDSNGVELSEVKLTCTKEEKALGLESEEFGIFKVTLSLPKTDPGSLITFENSALNKRFAIKISDDDGLNVRTTSLNIIFSRAKSIHHLDTDCKDFRQAWDETSIDYTVTTPMETREVSKTRTLLPSFTLLFTGNAWEDHLVSEGGFNFPNKDMYKAIVDPTESFRWMMHSTDSEIASFHNYPIYWPPALGKGETLTIKLKGSSLNCYKYYIELQPAFYNGDENKVLNNTPDPYHNQDGKLFTTICNNITGKIGQSIDVTEEVSITLTNITKDMALEYFGINVVLVNYDGTLVDPDGKSFLVKIKQ</sequence>
<reference evidence="1" key="1">
    <citation type="submission" date="2019-03" db="EMBL/GenBank/DDBJ databases">
        <title>Single cell metagenomics reveals metabolic interactions within the superorganism composed of flagellate Streblomastix strix and complex community of Bacteroidetes bacteria on its surface.</title>
        <authorList>
            <person name="Treitli S.C."/>
            <person name="Kolisko M."/>
            <person name="Husnik F."/>
            <person name="Keeling P."/>
            <person name="Hampl V."/>
        </authorList>
    </citation>
    <scope>NUCLEOTIDE SEQUENCE</scope>
    <source>
        <strain evidence="1">STM</strain>
    </source>
</reference>
<organism evidence="1">
    <name type="scientific">termite gut metagenome</name>
    <dbReference type="NCBI Taxonomy" id="433724"/>
    <lineage>
        <taxon>unclassified sequences</taxon>
        <taxon>metagenomes</taxon>
        <taxon>organismal metagenomes</taxon>
    </lineage>
</organism>
<evidence type="ECO:0000313" key="1">
    <source>
        <dbReference type="EMBL" id="KAA6324601.1"/>
    </source>
</evidence>
<dbReference type="PROSITE" id="PS51257">
    <property type="entry name" value="PROKAR_LIPOPROTEIN"/>
    <property type="match status" value="1"/>
</dbReference>
<comment type="caution">
    <text evidence="1">The sequence shown here is derived from an EMBL/GenBank/DDBJ whole genome shotgun (WGS) entry which is preliminary data.</text>
</comment>
<accession>A0A5J4QUY9</accession>
<gene>
    <name evidence="1" type="ORF">EZS27_026091</name>
</gene>